<accession>A0ACC3DN03</accession>
<protein>
    <submittedName>
        <fullName evidence="1">Copper amine oxidase</fullName>
    </submittedName>
</protein>
<evidence type="ECO:0000313" key="2">
    <source>
        <dbReference type="Proteomes" id="UP001186974"/>
    </source>
</evidence>
<dbReference type="Proteomes" id="UP001186974">
    <property type="component" value="Unassembled WGS sequence"/>
</dbReference>
<feature type="non-terminal residue" evidence="1">
    <location>
        <position position="1"/>
    </location>
</feature>
<organism evidence="1 2">
    <name type="scientific">Coniosporium uncinatum</name>
    <dbReference type="NCBI Taxonomy" id="93489"/>
    <lineage>
        <taxon>Eukaryota</taxon>
        <taxon>Fungi</taxon>
        <taxon>Dikarya</taxon>
        <taxon>Ascomycota</taxon>
        <taxon>Pezizomycotina</taxon>
        <taxon>Dothideomycetes</taxon>
        <taxon>Dothideomycetes incertae sedis</taxon>
        <taxon>Coniosporium</taxon>
    </lineage>
</organism>
<gene>
    <name evidence="1" type="primary">CAO1</name>
    <name evidence="1" type="ORF">LTS18_008511</name>
</gene>
<dbReference type="EMBL" id="JAWDJW010002226">
    <property type="protein sequence ID" value="KAK3078073.1"/>
    <property type="molecule type" value="Genomic_DNA"/>
</dbReference>
<reference evidence="1" key="1">
    <citation type="submission" date="2024-09" db="EMBL/GenBank/DDBJ databases">
        <title>Black Yeasts Isolated from many extreme environments.</title>
        <authorList>
            <person name="Coleine C."/>
            <person name="Stajich J.E."/>
            <person name="Selbmann L."/>
        </authorList>
    </citation>
    <scope>NUCLEOTIDE SEQUENCE</scope>
    <source>
        <strain evidence="1">CCFEE 5737</strain>
    </source>
</reference>
<sequence>YDDSQLHPAGRHVPQTSGEPSQGLPAWIADKPTESIVNTDVVLWHTFGITHFPSPEDFPIMPAEPMTLLLRPRNFFTRNPCLDVPPSFSSSPSAPKKNQMEGLTDKLSRLAFGEKDGSCKC</sequence>
<proteinExistence type="predicted"/>
<comment type="caution">
    <text evidence="1">The sequence shown here is derived from an EMBL/GenBank/DDBJ whole genome shotgun (WGS) entry which is preliminary data.</text>
</comment>
<name>A0ACC3DN03_9PEZI</name>
<keyword evidence="2" id="KW-1185">Reference proteome</keyword>
<evidence type="ECO:0000313" key="1">
    <source>
        <dbReference type="EMBL" id="KAK3078073.1"/>
    </source>
</evidence>